<proteinExistence type="predicted"/>
<reference evidence="1 2" key="1">
    <citation type="submission" date="2018-01" db="EMBL/GenBank/DDBJ databases">
        <title>Whole genome sequencing of Histamine producing bacteria.</title>
        <authorList>
            <person name="Butler K."/>
        </authorList>
    </citation>
    <scope>NUCLEOTIDE SEQUENCE [LARGE SCALE GENOMIC DNA]</scope>
    <source>
        <strain evidence="1 2">FS-7.2</strain>
    </source>
</reference>
<sequence>MIERHWLEKIITRKFDYIITGCDIVAAIALIKALSSKKKKTLWIYNGEDISLHLTDLLSSKATRNYLEKELGLLETNEINISRWLEIQLTSISQDFIYFTANKFLFLDYKNAFIEIGKVEKSLKRDIHEVCKKHFRSLQLTLHVISMEKTFMTSITGMEGYLSITKHGENYTRAIFDKNFEVELIGGSACITKNNSTFTRNELLEETNNSISSIVNTIKTIA</sequence>
<dbReference type="AlphaFoldDB" id="A0A2T3KMM2"/>
<comment type="caution">
    <text evidence="1">The sequence shown here is derived from an EMBL/GenBank/DDBJ whole genome shotgun (WGS) entry which is preliminary data.</text>
</comment>
<evidence type="ECO:0000313" key="1">
    <source>
        <dbReference type="EMBL" id="PSV01050.1"/>
    </source>
</evidence>
<dbReference type="RefSeq" id="WP_107288778.1">
    <property type="nucleotide sequence ID" value="NZ_PYNF01000002.1"/>
</dbReference>
<evidence type="ECO:0000313" key="2">
    <source>
        <dbReference type="Proteomes" id="UP000241426"/>
    </source>
</evidence>
<protein>
    <submittedName>
        <fullName evidence="1">Uncharacterized protein</fullName>
    </submittedName>
</protein>
<organism evidence="1 2">
    <name type="scientific">Photobacterium kishitanii</name>
    <dbReference type="NCBI Taxonomy" id="318456"/>
    <lineage>
        <taxon>Bacteria</taxon>
        <taxon>Pseudomonadati</taxon>
        <taxon>Pseudomonadota</taxon>
        <taxon>Gammaproteobacteria</taxon>
        <taxon>Vibrionales</taxon>
        <taxon>Vibrionaceae</taxon>
        <taxon>Photobacterium</taxon>
    </lineage>
</organism>
<dbReference type="Proteomes" id="UP000241426">
    <property type="component" value="Unassembled WGS sequence"/>
</dbReference>
<accession>A0A2T3KMM2</accession>
<dbReference type="EMBL" id="PYNF01000002">
    <property type="protein sequence ID" value="PSV01050.1"/>
    <property type="molecule type" value="Genomic_DNA"/>
</dbReference>
<name>A0A2T3KMM2_9GAMM</name>
<gene>
    <name evidence="1" type="ORF">C9J27_03260</name>
</gene>